<feature type="chain" id="PRO_5002127189" description="Porin domain-containing protein" evidence="2">
    <location>
        <begin position="26"/>
        <end position="475"/>
    </location>
</feature>
<evidence type="ECO:0000313" key="4">
    <source>
        <dbReference type="Proteomes" id="UP000031338"/>
    </source>
</evidence>
<feature type="region of interest" description="Disordered" evidence="1">
    <location>
        <begin position="51"/>
        <end position="77"/>
    </location>
</feature>
<reference evidence="3 4" key="1">
    <citation type="submission" date="2014-10" db="EMBL/GenBank/DDBJ databases">
        <title>Draft genome sequence of Novosphingobium subterraneum DSM 12447.</title>
        <authorList>
            <person name="Gan H.M."/>
            <person name="Gan H.Y."/>
            <person name="Savka M.A."/>
        </authorList>
    </citation>
    <scope>NUCLEOTIDE SEQUENCE [LARGE SCALE GENOMIC DNA]</scope>
    <source>
        <strain evidence="3 4">DSM 12447</strain>
    </source>
</reference>
<proteinExistence type="predicted"/>
<dbReference type="EMBL" id="JRVC01000014">
    <property type="protein sequence ID" value="KHS44983.1"/>
    <property type="molecule type" value="Genomic_DNA"/>
</dbReference>
<dbReference type="SUPFAM" id="SSF56935">
    <property type="entry name" value="Porins"/>
    <property type="match status" value="1"/>
</dbReference>
<organism evidence="3 4">
    <name type="scientific">Novosphingobium subterraneum</name>
    <dbReference type="NCBI Taxonomy" id="48936"/>
    <lineage>
        <taxon>Bacteria</taxon>
        <taxon>Pseudomonadati</taxon>
        <taxon>Pseudomonadota</taxon>
        <taxon>Alphaproteobacteria</taxon>
        <taxon>Sphingomonadales</taxon>
        <taxon>Sphingomonadaceae</taxon>
        <taxon>Novosphingobium</taxon>
    </lineage>
</organism>
<evidence type="ECO:0000313" key="3">
    <source>
        <dbReference type="EMBL" id="KHS44983.1"/>
    </source>
</evidence>
<dbReference type="STRING" id="48936.NJ75_02909"/>
<dbReference type="Proteomes" id="UP000031338">
    <property type="component" value="Unassembled WGS sequence"/>
</dbReference>
<comment type="caution">
    <text evidence="3">The sequence shown here is derived from an EMBL/GenBank/DDBJ whole genome shotgun (WGS) entry which is preliminary data.</text>
</comment>
<feature type="signal peptide" evidence="2">
    <location>
        <begin position="1"/>
        <end position="25"/>
    </location>
</feature>
<protein>
    <recommendedName>
        <fullName evidence="5">Porin domain-containing protein</fullName>
    </recommendedName>
</protein>
<dbReference type="AlphaFoldDB" id="A0A0B8ZPE8"/>
<dbReference type="PATRIC" id="fig|48936.3.peg.2923"/>
<evidence type="ECO:0000256" key="1">
    <source>
        <dbReference type="SAM" id="MobiDB-lite"/>
    </source>
</evidence>
<gene>
    <name evidence="3" type="ORF">NJ75_02909</name>
</gene>
<keyword evidence="2" id="KW-0732">Signal</keyword>
<keyword evidence="4" id="KW-1185">Reference proteome</keyword>
<evidence type="ECO:0008006" key="5">
    <source>
        <dbReference type="Google" id="ProtNLM"/>
    </source>
</evidence>
<sequence>MNMKKALCASVALATMAIATTPAYAGTAELLKRLHEKGILSDEEYAELLAEENKPSPAPAAAAAPAGDTMTRATESVDSSRMVRMAASGIGLEVGPATITFSGSVNGFYVHDNPATPTARTAVTGGIASVGANNSSAIRNGLLPGFLKVSVATQQSGWDVGATFGMYPGINSTAWGALGANNGGQPTALATAGIDFRQTYMTFGRPNVGTFKIGRDIGLFGSEGILNDITLLSSGTPGNNVAPGNTTLGRIGVGYIYTDFQPQITYTSPNLKGLQASVGVFQPLSSLTGPAESNSAPGFQGKVTYDGKFGDVAARLWVSGITQKHDIVGGGSYTGSGVDFGGKVTVGPVTATGYYYTASGLGTTVLGLFDTGLPQTGSGVAKRDSSGFYAQALATFGKVSVGGSYGESHLDYASNTDRLANPNLLDVNSSYVGQVRYGLTSWVTLIGEYVHSKAVAHSGNKAESDALAVGGILFF</sequence>
<name>A0A0B8ZPE8_9SPHN</name>
<evidence type="ECO:0000256" key="2">
    <source>
        <dbReference type="SAM" id="SignalP"/>
    </source>
</evidence>
<accession>A0A0B8ZPE8</accession>